<dbReference type="EMBL" id="SLXT01000003">
    <property type="protein sequence ID" value="TCP68408.1"/>
    <property type="molecule type" value="Genomic_DNA"/>
</dbReference>
<accession>A0A4R2RY20</accession>
<keyword evidence="4" id="KW-0418">Kinase</keyword>
<dbReference type="Pfam" id="PF08338">
    <property type="entry name" value="DUF1731"/>
    <property type="match status" value="1"/>
</dbReference>
<dbReference type="NCBIfam" id="TIGR01777">
    <property type="entry name" value="yfcH"/>
    <property type="match status" value="1"/>
</dbReference>
<evidence type="ECO:0000259" key="7">
    <source>
        <dbReference type="Pfam" id="PF08338"/>
    </source>
</evidence>
<dbReference type="PANTHER" id="PTHR11092">
    <property type="entry name" value="SUGAR NUCLEOTIDE EPIMERASE RELATED"/>
    <property type="match status" value="1"/>
</dbReference>
<evidence type="ECO:0000259" key="6">
    <source>
        <dbReference type="Pfam" id="PF01370"/>
    </source>
</evidence>
<comment type="similarity">
    <text evidence="1">Belongs to the NAD(P)-dependent epimerase/dehydratase family. SDR39U1 subfamily.</text>
</comment>
<dbReference type="PROSITE" id="PS01128">
    <property type="entry name" value="SHIKIMATE_KINASE"/>
    <property type="match status" value="1"/>
</dbReference>
<evidence type="ECO:0000313" key="8">
    <source>
        <dbReference type="EMBL" id="TCP68408.1"/>
    </source>
</evidence>
<evidence type="ECO:0000256" key="1">
    <source>
        <dbReference type="ARBA" id="ARBA00009353"/>
    </source>
</evidence>
<dbReference type="InterPro" id="IPR001509">
    <property type="entry name" value="Epimerase_deHydtase"/>
</dbReference>
<dbReference type="GO" id="GO:0016301">
    <property type="term" value="F:kinase activity"/>
    <property type="evidence" value="ECO:0007669"/>
    <property type="project" value="UniProtKB-KW"/>
</dbReference>
<dbReference type="InterPro" id="IPR010099">
    <property type="entry name" value="SDR39U1"/>
</dbReference>
<evidence type="ECO:0000256" key="4">
    <source>
        <dbReference type="ARBA" id="ARBA00022777"/>
    </source>
</evidence>
<keyword evidence="5" id="KW-0067">ATP-binding</keyword>
<dbReference type="RefSeq" id="WP_165876261.1">
    <property type="nucleotide sequence ID" value="NZ_JAOQNU010000003.1"/>
</dbReference>
<keyword evidence="3" id="KW-0547">Nucleotide-binding</keyword>
<dbReference type="InterPro" id="IPR036291">
    <property type="entry name" value="NAD(P)-bd_dom_sf"/>
</dbReference>
<organism evidence="8 9">
    <name type="scientific">Heliophilum fasciatum</name>
    <dbReference type="NCBI Taxonomy" id="35700"/>
    <lineage>
        <taxon>Bacteria</taxon>
        <taxon>Bacillati</taxon>
        <taxon>Bacillota</taxon>
        <taxon>Clostridia</taxon>
        <taxon>Eubacteriales</taxon>
        <taxon>Heliobacteriaceae</taxon>
        <taxon>Heliophilum</taxon>
    </lineage>
</organism>
<dbReference type="InterPro" id="IPR013549">
    <property type="entry name" value="DUF1731"/>
</dbReference>
<dbReference type="CDD" id="cd05242">
    <property type="entry name" value="SDR_a8"/>
    <property type="match status" value="1"/>
</dbReference>
<gene>
    <name evidence="8" type="ORF">EDD73_10337</name>
</gene>
<comment type="caution">
    <text evidence="8">The sequence shown here is derived from an EMBL/GenBank/DDBJ whole genome shotgun (WGS) entry which is preliminary data.</text>
</comment>
<dbReference type="Gene3D" id="3.40.50.720">
    <property type="entry name" value="NAD(P)-binding Rossmann-like Domain"/>
    <property type="match status" value="1"/>
</dbReference>
<keyword evidence="9" id="KW-1185">Reference proteome</keyword>
<evidence type="ECO:0008006" key="10">
    <source>
        <dbReference type="Google" id="ProtNLM"/>
    </source>
</evidence>
<dbReference type="AlphaFoldDB" id="A0A4R2RY20"/>
<protein>
    <recommendedName>
        <fullName evidence="10">TIGR01777 family protein</fullName>
    </recommendedName>
</protein>
<dbReference type="Proteomes" id="UP000294813">
    <property type="component" value="Unassembled WGS sequence"/>
</dbReference>
<dbReference type="Pfam" id="PF01370">
    <property type="entry name" value="Epimerase"/>
    <property type="match status" value="1"/>
</dbReference>
<dbReference type="PANTHER" id="PTHR11092:SF0">
    <property type="entry name" value="EPIMERASE FAMILY PROTEIN SDR39U1"/>
    <property type="match status" value="1"/>
</dbReference>
<proteinExistence type="inferred from homology"/>
<feature type="domain" description="NAD-dependent epimerase/dehydratase" evidence="6">
    <location>
        <begin position="5"/>
        <end position="224"/>
    </location>
</feature>
<feature type="domain" description="DUF1731" evidence="7">
    <location>
        <begin position="252"/>
        <end position="299"/>
    </location>
</feature>
<reference evidence="8 9" key="1">
    <citation type="submission" date="2019-03" db="EMBL/GenBank/DDBJ databases">
        <title>Genomic Encyclopedia of Type Strains, Phase IV (KMG-IV): sequencing the most valuable type-strain genomes for metagenomic binning, comparative biology and taxonomic classification.</title>
        <authorList>
            <person name="Goeker M."/>
        </authorList>
    </citation>
    <scope>NUCLEOTIDE SEQUENCE [LARGE SCALE GENOMIC DNA]</scope>
    <source>
        <strain evidence="8 9">DSM 11170</strain>
    </source>
</reference>
<sequence>MIFAVTGGTGFIGRSLVKRLEALGHEVRLVVRRDRSGSKTIVLPQNGGELDPASFADIDGVINLAGESIGQGRWTPERKAQLVASRVGVTGQLARALAKAQEQGARIPKVWINASGTGYYGVHRDKVFTEADGVGQGFLADLCLRWEAGARQNENLGLRVVILRFGVVLAPGGGALAQMAIPFKIGVGGSIGSGRQWMSWIHRDDLITMIERAISDEQMVGAYNACSPQPVTMEQMMNALGKAIGTPSWTRLPAFVARIALGEMADEMLLEGQRCVPERYLALGGQFRYPDVAEALRQIYR</sequence>
<evidence type="ECO:0000256" key="2">
    <source>
        <dbReference type="ARBA" id="ARBA00022679"/>
    </source>
</evidence>
<dbReference type="GO" id="GO:0005524">
    <property type="term" value="F:ATP binding"/>
    <property type="evidence" value="ECO:0007669"/>
    <property type="project" value="UniProtKB-KW"/>
</dbReference>
<dbReference type="InterPro" id="IPR023000">
    <property type="entry name" value="Shikimate_kinase_CS"/>
</dbReference>
<evidence type="ECO:0000313" key="9">
    <source>
        <dbReference type="Proteomes" id="UP000294813"/>
    </source>
</evidence>
<evidence type="ECO:0000256" key="3">
    <source>
        <dbReference type="ARBA" id="ARBA00022741"/>
    </source>
</evidence>
<keyword evidence="2" id="KW-0808">Transferase</keyword>
<name>A0A4R2RY20_9FIRM</name>
<evidence type="ECO:0000256" key="5">
    <source>
        <dbReference type="ARBA" id="ARBA00022840"/>
    </source>
</evidence>
<dbReference type="SUPFAM" id="SSF51735">
    <property type="entry name" value="NAD(P)-binding Rossmann-fold domains"/>
    <property type="match status" value="1"/>
</dbReference>